<dbReference type="FunFam" id="3.30.465.10:FF:000001">
    <property type="entry name" value="D-2-hydroxyglutarate dehydrogenase, mitochondrial"/>
    <property type="match status" value="1"/>
</dbReference>
<feature type="non-terminal residue" evidence="9">
    <location>
        <position position="785"/>
    </location>
</feature>
<feature type="compositionally biased region" description="Polar residues" evidence="6">
    <location>
        <begin position="624"/>
        <end position="634"/>
    </location>
</feature>
<dbReference type="Gene3D" id="1.10.45.10">
    <property type="entry name" value="Vanillyl-alcohol Oxidase, Chain A, domain 4"/>
    <property type="match status" value="1"/>
</dbReference>
<keyword evidence="3" id="KW-0285">Flavoprotein</keyword>
<comment type="similarity">
    <text evidence="2">Belongs to the FAD-binding oxidoreductase/transferase type 4 family.</text>
</comment>
<evidence type="ECO:0000256" key="1">
    <source>
        <dbReference type="ARBA" id="ARBA00001974"/>
    </source>
</evidence>
<dbReference type="InterPro" id="IPR016166">
    <property type="entry name" value="FAD-bd_PCMH"/>
</dbReference>
<protein>
    <recommendedName>
        <fullName evidence="8">FAD-binding PCMH-type domain-containing protein</fullName>
    </recommendedName>
</protein>
<keyword evidence="4" id="KW-0274">FAD</keyword>
<evidence type="ECO:0000259" key="8">
    <source>
        <dbReference type="PROSITE" id="PS51387"/>
    </source>
</evidence>
<dbReference type="FunFam" id="3.30.43.10:FF:000011">
    <property type="entry name" value="D-lactate dehydrogenase (Cytochrome)"/>
    <property type="match status" value="1"/>
</dbReference>
<evidence type="ECO:0000313" key="10">
    <source>
        <dbReference type="Proteomes" id="UP000626109"/>
    </source>
</evidence>
<gene>
    <name evidence="9" type="ORF">PGLA2088_LOCUS27248</name>
</gene>
<keyword evidence="5" id="KW-0560">Oxidoreductase</keyword>
<feature type="non-terminal residue" evidence="9">
    <location>
        <position position="1"/>
    </location>
</feature>
<feature type="domain" description="FAD-binding PCMH-type" evidence="8">
    <location>
        <begin position="26"/>
        <end position="205"/>
    </location>
</feature>
<evidence type="ECO:0000256" key="5">
    <source>
        <dbReference type="ARBA" id="ARBA00023002"/>
    </source>
</evidence>
<dbReference type="GO" id="GO:0016491">
    <property type="term" value="F:oxidoreductase activity"/>
    <property type="evidence" value="ECO:0007669"/>
    <property type="project" value="UniProtKB-KW"/>
</dbReference>
<keyword evidence="7" id="KW-0472">Membrane</keyword>
<dbReference type="FunFam" id="3.30.70.2740:FF:000002">
    <property type="entry name" value="D-2-hydroxyglutarate dehydrogenase mitochondrial"/>
    <property type="match status" value="1"/>
</dbReference>
<dbReference type="PANTHER" id="PTHR43716:SF1">
    <property type="entry name" value="D-2-HYDROXYGLUTARATE DEHYDROGENASE, MITOCHONDRIAL"/>
    <property type="match status" value="1"/>
</dbReference>
<dbReference type="InterPro" id="IPR016171">
    <property type="entry name" value="Vanillyl_alc_oxidase_C-sub2"/>
</dbReference>
<dbReference type="PANTHER" id="PTHR43716">
    <property type="entry name" value="D-2-HYDROXYGLUTARATE DEHYDROGENASE, MITOCHONDRIAL"/>
    <property type="match status" value="1"/>
</dbReference>
<dbReference type="Gene3D" id="3.30.43.10">
    <property type="entry name" value="Uridine Diphospho-n-acetylenolpyruvylglucosamine Reductase, domain 2"/>
    <property type="match status" value="1"/>
</dbReference>
<dbReference type="PROSITE" id="PS51387">
    <property type="entry name" value="FAD_PCMH"/>
    <property type="match status" value="1"/>
</dbReference>
<evidence type="ECO:0000313" key="9">
    <source>
        <dbReference type="EMBL" id="CAE8691110.1"/>
    </source>
</evidence>
<name>A0A813JZP2_POLGL</name>
<dbReference type="SUPFAM" id="SSF55103">
    <property type="entry name" value="FAD-linked oxidases, C-terminal domain"/>
    <property type="match status" value="1"/>
</dbReference>
<evidence type="ECO:0000256" key="6">
    <source>
        <dbReference type="SAM" id="MobiDB-lite"/>
    </source>
</evidence>
<evidence type="ECO:0000256" key="4">
    <source>
        <dbReference type="ARBA" id="ARBA00022827"/>
    </source>
</evidence>
<dbReference type="GO" id="GO:0071949">
    <property type="term" value="F:FAD binding"/>
    <property type="evidence" value="ECO:0007669"/>
    <property type="project" value="InterPro"/>
</dbReference>
<evidence type="ECO:0000256" key="2">
    <source>
        <dbReference type="ARBA" id="ARBA00008000"/>
    </source>
</evidence>
<dbReference type="Gene3D" id="3.30.70.2190">
    <property type="match status" value="1"/>
</dbReference>
<keyword evidence="7" id="KW-1133">Transmembrane helix</keyword>
<dbReference type="FunFam" id="1.10.45.10:FF:000001">
    <property type="entry name" value="D-lactate dehydrogenase mitochondrial"/>
    <property type="match status" value="1"/>
</dbReference>
<dbReference type="InterPro" id="IPR036318">
    <property type="entry name" value="FAD-bd_PCMH-like_sf"/>
</dbReference>
<feature type="region of interest" description="Disordered" evidence="6">
    <location>
        <begin position="621"/>
        <end position="643"/>
    </location>
</feature>
<dbReference type="FunFam" id="3.30.70.2190:FF:000001">
    <property type="entry name" value="D-2-hydroxyglutarate dehydrogenase mitochondrial"/>
    <property type="match status" value="1"/>
</dbReference>
<accession>A0A813JZP2</accession>
<keyword evidence="7" id="KW-0812">Transmembrane</keyword>
<dbReference type="InterPro" id="IPR016164">
    <property type="entry name" value="FAD-linked_Oxase-like_C"/>
</dbReference>
<dbReference type="InterPro" id="IPR004113">
    <property type="entry name" value="FAD-bd_oxidored_4_C"/>
</dbReference>
<dbReference type="AlphaFoldDB" id="A0A813JZP2"/>
<dbReference type="GO" id="GO:0005739">
    <property type="term" value="C:mitochondrion"/>
    <property type="evidence" value="ECO:0007669"/>
    <property type="project" value="TreeGrafter"/>
</dbReference>
<proteinExistence type="inferred from homology"/>
<evidence type="ECO:0000256" key="7">
    <source>
        <dbReference type="SAM" id="Phobius"/>
    </source>
</evidence>
<reference evidence="9" key="1">
    <citation type="submission" date="2021-02" db="EMBL/GenBank/DDBJ databases">
        <authorList>
            <person name="Dougan E. K."/>
            <person name="Rhodes N."/>
            <person name="Thang M."/>
            <person name="Chan C."/>
        </authorList>
    </citation>
    <scope>NUCLEOTIDE SEQUENCE</scope>
</reference>
<dbReference type="InterPro" id="IPR016169">
    <property type="entry name" value="FAD-bd_PCMH_sub2"/>
</dbReference>
<organism evidence="9 10">
    <name type="scientific">Polarella glacialis</name>
    <name type="common">Dinoflagellate</name>
    <dbReference type="NCBI Taxonomy" id="89957"/>
    <lineage>
        <taxon>Eukaryota</taxon>
        <taxon>Sar</taxon>
        <taxon>Alveolata</taxon>
        <taxon>Dinophyceae</taxon>
        <taxon>Suessiales</taxon>
        <taxon>Suessiaceae</taxon>
        <taxon>Polarella</taxon>
    </lineage>
</organism>
<dbReference type="EMBL" id="CAJNNW010027370">
    <property type="protein sequence ID" value="CAE8691110.1"/>
    <property type="molecule type" value="Genomic_DNA"/>
</dbReference>
<dbReference type="Gene3D" id="3.30.465.10">
    <property type="match status" value="1"/>
</dbReference>
<dbReference type="Pfam" id="PF02913">
    <property type="entry name" value="FAD-oxidase_C"/>
    <property type="match status" value="1"/>
</dbReference>
<dbReference type="Proteomes" id="UP000626109">
    <property type="component" value="Unassembled WGS sequence"/>
</dbReference>
<dbReference type="InterPro" id="IPR006094">
    <property type="entry name" value="Oxid_FAD_bind_N"/>
</dbReference>
<comment type="cofactor">
    <cofactor evidence="1">
        <name>FAD</name>
        <dbReference type="ChEBI" id="CHEBI:57692"/>
    </cofactor>
</comment>
<feature type="transmembrane region" description="Helical" evidence="7">
    <location>
        <begin position="738"/>
        <end position="759"/>
    </location>
</feature>
<dbReference type="Pfam" id="PF01565">
    <property type="entry name" value="FAD_binding_4"/>
    <property type="match status" value="1"/>
</dbReference>
<evidence type="ECO:0000256" key="3">
    <source>
        <dbReference type="ARBA" id="ARBA00022630"/>
    </source>
</evidence>
<sequence>LPSSGSVLTADEDGLDGYNVDWLKTVRGQSRVVLKPSTTEEVSAILRYCNEHSLAVCPQGGNTGLVGGSVPVFDEIVLSMSRMDKIISVDEISGTLVCEAGCILERISDHLAEKGLRMPLDLGAKGSCQLGGNISTNAGGLRLLRYGSLHGSILGAEFVMADGTVIDVLSEMRKDNTGYDLKQLIVGSEGTLGVVTKLSFACPPKPASEAVALLACDSFEDVLCLFREARQGLAEILSAFEFYDAASAGVAREHLGLSSPLLRDDGTESPFYVLVETGGSNARHDEEKVHAFLERMLSTGRVQNGTMATEPSKIKALWATRERITEALLHDGYVYKYDVSLPLRDLYGAVEATRERLAGHPGVTRVVGFGHVGDLNLHLNVTSPQYEEAIADLLEPWLWEQVAAARGSISAEHGVGFKKRDVLGYSKSPEALSLMRQLKDTMDPKGILNPYKTESTAGAEAMVEDIQLISQEKELAECLEYPHLELKSVSHSNLGGFGPDEGEEGLVYHIRDTKFNEDYEMVIHALNKDYRPYDPKWIGKFNHYEAINMMAGGRLKASFTFRDKFTKKPVTVPEMELTFFDLDEESPGLGAETLDFHGGWSHYDVVKDSALKASEDQDGLHLTFQGTTSGTRDSPGSVEQEDNKQAAKTVSISFKNVHSFEVTISATRGYNARFFYFITKPSLLCRAAVHPEDAMDETDAPHVVPAAPAPPVVPVEIPAPTIAAGAAQSPPPSKASSMLYWVAGLVTTGVTLVVCLLIADRKRVNEEVRKFTPLLCAQTEDSDKE</sequence>
<dbReference type="SUPFAM" id="SSF56176">
    <property type="entry name" value="FAD-binding/transporter-associated domain-like"/>
    <property type="match status" value="1"/>
</dbReference>
<dbReference type="InterPro" id="IPR051264">
    <property type="entry name" value="FAD-oxidored/transferase_4"/>
</dbReference>
<comment type="caution">
    <text evidence="9">The sequence shown here is derived from an EMBL/GenBank/DDBJ whole genome shotgun (WGS) entry which is preliminary data.</text>
</comment>
<dbReference type="InterPro" id="IPR016167">
    <property type="entry name" value="FAD-bd_PCMH_sub1"/>
</dbReference>
<dbReference type="Gene3D" id="3.30.70.2740">
    <property type="match status" value="1"/>
</dbReference>